<dbReference type="PANTHER" id="PTHR11604:SF0">
    <property type="entry name" value="PROFILIN"/>
    <property type="match status" value="1"/>
</dbReference>
<dbReference type="GO" id="GO:0005938">
    <property type="term" value="C:cell cortex"/>
    <property type="evidence" value="ECO:0007669"/>
    <property type="project" value="TreeGrafter"/>
</dbReference>
<evidence type="ECO:0000256" key="3">
    <source>
        <dbReference type="ARBA" id="ARBA00022490"/>
    </source>
</evidence>
<evidence type="ECO:0000256" key="4">
    <source>
        <dbReference type="ARBA" id="ARBA00023203"/>
    </source>
</evidence>
<dbReference type="AlphaFoldDB" id="A0A9W8LLS1"/>
<comment type="caution">
    <text evidence="8">The sequence shown here is derived from an EMBL/GenBank/DDBJ whole genome shotgun (WGS) entry which is preliminary data.</text>
</comment>
<evidence type="ECO:0000256" key="7">
    <source>
        <dbReference type="RuleBase" id="RU003909"/>
    </source>
</evidence>
<evidence type="ECO:0000313" key="8">
    <source>
        <dbReference type="EMBL" id="KAJ2787024.1"/>
    </source>
</evidence>
<dbReference type="InterPro" id="IPR048278">
    <property type="entry name" value="PFN"/>
</dbReference>
<keyword evidence="5 6" id="KW-0206">Cytoskeleton</keyword>
<evidence type="ECO:0000256" key="1">
    <source>
        <dbReference type="ARBA" id="ARBA00004245"/>
    </source>
</evidence>
<comment type="subcellular location">
    <subcellularLocation>
        <location evidence="1">Cytoplasm</location>
        <location evidence="1">Cytoskeleton</location>
    </subcellularLocation>
</comment>
<organism evidence="8 9">
    <name type="scientific">Coemansia interrupta</name>
    <dbReference type="NCBI Taxonomy" id="1126814"/>
    <lineage>
        <taxon>Eukaryota</taxon>
        <taxon>Fungi</taxon>
        <taxon>Fungi incertae sedis</taxon>
        <taxon>Zoopagomycota</taxon>
        <taxon>Kickxellomycotina</taxon>
        <taxon>Kickxellomycetes</taxon>
        <taxon>Kickxellales</taxon>
        <taxon>Kickxellaceae</taxon>
        <taxon>Coemansia</taxon>
    </lineage>
</organism>
<proteinExistence type="inferred from homology"/>
<sequence>MSWQPYIDSNLIGTGKIAHAGIYGLDGGVWAISPNFPATREEVLDIVKGFSETSDLPSKGLRIGGTKFMVSRVEDTFVFSKYRVPSEENQTANNNPLKLDTIMCAKANKCIIIAGTIDTVTPASARPIVENLRDYLVSVGY</sequence>
<comment type="similarity">
    <text evidence="2 7">Belongs to the profilin family.</text>
</comment>
<evidence type="ECO:0000256" key="2">
    <source>
        <dbReference type="ARBA" id="ARBA00010058"/>
    </source>
</evidence>
<dbReference type="PANTHER" id="PTHR11604">
    <property type="entry name" value="PROFILIN"/>
    <property type="match status" value="1"/>
</dbReference>
<dbReference type="PROSITE" id="PS00414">
    <property type="entry name" value="PROFILIN"/>
    <property type="match status" value="1"/>
</dbReference>
<dbReference type="GO" id="GO:0003785">
    <property type="term" value="F:actin monomer binding"/>
    <property type="evidence" value="ECO:0007669"/>
    <property type="project" value="TreeGrafter"/>
</dbReference>
<comment type="subunit">
    <text evidence="6">Occurs in many kinds of cells as a complex with monomeric actin in a 1:1 ratio.</text>
</comment>
<keyword evidence="3" id="KW-0963">Cytoplasm</keyword>
<keyword evidence="9" id="KW-1185">Reference proteome</keyword>
<dbReference type="InterPro" id="IPR027310">
    <property type="entry name" value="Profilin_CS"/>
</dbReference>
<protein>
    <recommendedName>
        <fullName evidence="7">Profilin</fullName>
    </recommendedName>
</protein>
<reference evidence="8" key="1">
    <citation type="submission" date="2022-07" db="EMBL/GenBank/DDBJ databases">
        <title>Phylogenomic reconstructions and comparative analyses of Kickxellomycotina fungi.</title>
        <authorList>
            <person name="Reynolds N.K."/>
            <person name="Stajich J.E."/>
            <person name="Barry K."/>
            <person name="Grigoriev I.V."/>
            <person name="Crous P."/>
            <person name="Smith M.E."/>
        </authorList>
    </citation>
    <scope>NUCLEOTIDE SEQUENCE</scope>
    <source>
        <strain evidence="8">BCRC 34489</strain>
    </source>
</reference>
<accession>A0A9W8LLS1</accession>
<evidence type="ECO:0000313" key="9">
    <source>
        <dbReference type="Proteomes" id="UP001140172"/>
    </source>
</evidence>
<dbReference type="Gene3D" id="3.30.450.30">
    <property type="entry name" value="Dynein light chain 2a, cytoplasmic"/>
    <property type="match status" value="1"/>
</dbReference>
<dbReference type="InterPro" id="IPR036140">
    <property type="entry name" value="PFN_sf"/>
</dbReference>
<dbReference type="InterPro" id="IPR005455">
    <property type="entry name" value="PFN_euk"/>
</dbReference>
<dbReference type="Pfam" id="PF00235">
    <property type="entry name" value="Profilin"/>
    <property type="match status" value="1"/>
</dbReference>
<dbReference type="OrthoDB" id="421374at2759"/>
<dbReference type="GO" id="GO:0005856">
    <property type="term" value="C:cytoskeleton"/>
    <property type="evidence" value="ECO:0007669"/>
    <property type="project" value="UniProtKB-SubCell"/>
</dbReference>
<dbReference type="Proteomes" id="UP001140172">
    <property type="component" value="Unassembled WGS sequence"/>
</dbReference>
<dbReference type="SUPFAM" id="SSF55770">
    <property type="entry name" value="Profilin (actin-binding protein)"/>
    <property type="match status" value="1"/>
</dbReference>
<evidence type="ECO:0000256" key="6">
    <source>
        <dbReference type="RuleBase" id="RU003908"/>
    </source>
</evidence>
<dbReference type="SMART" id="SM00392">
    <property type="entry name" value="PROF"/>
    <property type="match status" value="1"/>
</dbReference>
<dbReference type="PRINTS" id="PR00392">
    <property type="entry name" value="PROFILIN"/>
</dbReference>
<dbReference type="PRINTS" id="PR01640">
    <property type="entry name" value="PROFILINPLNT"/>
</dbReference>
<evidence type="ECO:0000256" key="5">
    <source>
        <dbReference type="ARBA" id="ARBA00023212"/>
    </source>
</evidence>
<name>A0A9W8LLS1_9FUNG</name>
<gene>
    <name evidence="8" type="primary">PFY1</name>
    <name evidence="8" type="ORF">GGI15_001071</name>
</gene>
<dbReference type="CDD" id="cd00148">
    <property type="entry name" value="PROF"/>
    <property type="match status" value="1"/>
</dbReference>
<keyword evidence="4 7" id="KW-0009">Actin-binding</keyword>
<dbReference type="EMBL" id="JANBUM010000036">
    <property type="protein sequence ID" value="KAJ2787024.1"/>
    <property type="molecule type" value="Genomic_DNA"/>
</dbReference>
<comment type="function">
    <text evidence="6">Binds to actin and affects the structure of the cytoskeleton. At high concentrations, profilin prevents the polymerization of actin, whereas it enhances it at low concentrations.</text>
</comment>